<accession>A0A974DQW0</accession>
<dbReference type="Proteomes" id="UP000694892">
    <property type="component" value="Chromosome 2L"/>
</dbReference>
<sequence length="67" mass="7459">MGSILARNLYCLDKSLCYFKFGLKAYGKCKGGCAAPSALSFLFISGLHGRIPEVRHGTLFIIYYLTY</sequence>
<evidence type="ECO:0000313" key="2">
    <source>
        <dbReference type="Proteomes" id="UP000694892"/>
    </source>
</evidence>
<dbReference type="AlphaFoldDB" id="A0A974DQW0"/>
<gene>
    <name evidence="1" type="ORF">XELAEV_18013968mg</name>
</gene>
<organism evidence="1 2">
    <name type="scientific">Xenopus laevis</name>
    <name type="common">African clawed frog</name>
    <dbReference type="NCBI Taxonomy" id="8355"/>
    <lineage>
        <taxon>Eukaryota</taxon>
        <taxon>Metazoa</taxon>
        <taxon>Chordata</taxon>
        <taxon>Craniata</taxon>
        <taxon>Vertebrata</taxon>
        <taxon>Euteleostomi</taxon>
        <taxon>Amphibia</taxon>
        <taxon>Batrachia</taxon>
        <taxon>Anura</taxon>
        <taxon>Pipoidea</taxon>
        <taxon>Pipidae</taxon>
        <taxon>Xenopodinae</taxon>
        <taxon>Xenopus</taxon>
        <taxon>Xenopus</taxon>
    </lineage>
</organism>
<proteinExistence type="predicted"/>
<name>A0A974DQW0_XENLA</name>
<protein>
    <submittedName>
        <fullName evidence="1">Uncharacterized protein</fullName>
    </submittedName>
</protein>
<dbReference type="EMBL" id="CM004468">
    <property type="protein sequence ID" value="OCT96292.1"/>
    <property type="molecule type" value="Genomic_DNA"/>
</dbReference>
<evidence type="ECO:0000313" key="1">
    <source>
        <dbReference type="EMBL" id="OCT96292.1"/>
    </source>
</evidence>
<reference evidence="2" key="1">
    <citation type="journal article" date="2016" name="Nature">
        <title>Genome evolution in the allotetraploid frog Xenopus laevis.</title>
        <authorList>
            <person name="Session A.M."/>
            <person name="Uno Y."/>
            <person name="Kwon T."/>
            <person name="Chapman J.A."/>
            <person name="Toyoda A."/>
            <person name="Takahashi S."/>
            <person name="Fukui A."/>
            <person name="Hikosaka A."/>
            <person name="Suzuki A."/>
            <person name="Kondo M."/>
            <person name="van Heeringen S.J."/>
            <person name="Quigley I."/>
            <person name="Heinz S."/>
            <person name="Ogino H."/>
            <person name="Ochi H."/>
            <person name="Hellsten U."/>
            <person name="Lyons J.B."/>
            <person name="Simakov O."/>
            <person name="Putnam N."/>
            <person name="Stites J."/>
            <person name="Kuroki Y."/>
            <person name="Tanaka T."/>
            <person name="Michiue T."/>
            <person name="Watanabe M."/>
            <person name="Bogdanovic O."/>
            <person name="Lister R."/>
            <person name="Georgiou G."/>
            <person name="Paranjpe S.S."/>
            <person name="van Kruijsbergen I."/>
            <person name="Shu S."/>
            <person name="Carlson J."/>
            <person name="Kinoshita T."/>
            <person name="Ohta Y."/>
            <person name="Mawaribuchi S."/>
            <person name="Jenkins J."/>
            <person name="Grimwood J."/>
            <person name="Schmutz J."/>
            <person name="Mitros T."/>
            <person name="Mozaffari S.V."/>
            <person name="Suzuki Y."/>
            <person name="Haramoto Y."/>
            <person name="Yamamoto T.S."/>
            <person name="Takagi C."/>
            <person name="Heald R."/>
            <person name="Miller K."/>
            <person name="Haudenschild C."/>
            <person name="Kitzman J."/>
            <person name="Nakayama T."/>
            <person name="Izutsu Y."/>
            <person name="Robert J."/>
            <person name="Fortriede J."/>
            <person name="Burns K."/>
            <person name="Lotay V."/>
            <person name="Karimi K."/>
            <person name="Yasuoka Y."/>
            <person name="Dichmann D.S."/>
            <person name="Flajnik M.F."/>
            <person name="Houston D.W."/>
            <person name="Shendure J."/>
            <person name="DuPasquier L."/>
            <person name="Vize P.D."/>
            <person name="Zorn A.M."/>
            <person name="Ito M."/>
            <person name="Marcotte E.M."/>
            <person name="Wallingford J.B."/>
            <person name="Ito Y."/>
            <person name="Asashima M."/>
            <person name="Ueno N."/>
            <person name="Matsuda Y."/>
            <person name="Veenstra G.J."/>
            <person name="Fujiyama A."/>
            <person name="Harland R.M."/>
            <person name="Taira M."/>
            <person name="Rokhsar D.S."/>
        </authorList>
    </citation>
    <scope>NUCLEOTIDE SEQUENCE [LARGE SCALE GENOMIC DNA]</scope>
    <source>
        <strain evidence="2">J</strain>
    </source>
</reference>